<accession>A0AA90H3P5</accession>
<proteinExistence type="predicted"/>
<dbReference type="GO" id="GO:0016757">
    <property type="term" value="F:glycosyltransferase activity"/>
    <property type="evidence" value="ECO:0007669"/>
    <property type="project" value="UniProtKB-KW"/>
</dbReference>
<organism evidence="4">
    <name type="scientific">Streptantibioticus silvisoli</name>
    <dbReference type="NCBI Taxonomy" id="2705255"/>
    <lineage>
        <taxon>Bacteria</taxon>
        <taxon>Bacillati</taxon>
        <taxon>Actinomycetota</taxon>
        <taxon>Actinomycetes</taxon>
        <taxon>Kitasatosporales</taxon>
        <taxon>Streptomycetaceae</taxon>
        <taxon>Streptantibioticus</taxon>
    </lineage>
</organism>
<feature type="domain" description="DUF3492" evidence="3">
    <location>
        <begin position="1"/>
        <end position="100"/>
    </location>
</feature>
<feature type="domain" description="DUF3492" evidence="3">
    <location>
        <begin position="188"/>
        <end position="307"/>
    </location>
</feature>
<feature type="region of interest" description="Disordered" evidence="2">
    <location>
        <begin position="60"/>
        <end position="79"/>
    </location>
</feature>
<dbReference type="Pfam" id="PF13692">
    <property type="entry name" value="Glyco_trans_1_4"/>
    <property type="match status" value="1"/>
</dbReference>
<feature type="region of interest" description="Disordered" evidence="2">
    <location>
        <begin position="94"/>
        <end position="131"/>
    </location>
</feature>
<evidence type="ECO:0000256" key="2">
    <source>
        <dbReference type="SAM" id="MobiDB-lite"/>
    </source>
</evidence>
<gene>
    <name evidence="4" type="ORF">POF50_013885</name>
</gene>
<dbReference type="Gene3D" id="3.40.50.2000">
    <property type="entry name" value="Glycogen Phosphorylase B"/>
    <property type="match status" value="2"/>
</dbReference>
<dbReference type="Pfam" id="PF11997">
    <property type="entry name" value="DUF3492"/>
    <property type="match status" value="2"/>
</dbReference>
<keyword evidence="4" id="KW-0328">Glycosyltransferase</keyword>
<name>A0AA90H3P5_9ACTN</name>
<keyword evidence="4" id="KW-0808">Transferase</keyword>
<dbReference type="AlphaFoldDB" id="A0AA90H3P5"/>
<sequence length="664" mass="67551">MRIALLTEGGYPYPSGDGWVWCDRLVRGLADQELDVYARTRAAGRPPHRLPLPRQVRRVAELPLDGPPPAGPGPRGRAARRRFRDAYRELAGALADAGNGTPHPDADRGSAAESTTAGSATGSGAGGAVLRDPVKDRFADGLYALADLAREYGGLGAAPLGQSAMRALEDACRAPGAARPVAAPRPRDLLAAAEFLERALRPLSAPWYGADALGGADLCHAASGGPAALPGVLAARWCGTPLLVTEYAVRLREHYLRGDGGRPAPAVRALSGAFHRLLAGEVYRHAGALTAGNAHVRRWQEHCGADRARITTVHPGMNAAALTAVGEASEAAAPDPDDTTLVWVGRIGPAKDLVALLHAFAEIRGALPAARLRIIADGPADPGYLAQCRALAAQLFPDEAADTVTAGESPVAFEEVGSPYVPTPADAYAAGGVVVLSSAVEGFPGTLVEAMFCGRPTVSTDVGAVREVIGGTGLVVPARNPHALAEACGALLRDPVRRSLLGAAARARALELFTVERNIAAFRALYLDLVAHRPARPAAVPFAHPAEAHVPGHWTAPAPTGPGWAASAAGTAAVTTAAITATDPGTPAPAALPTAPAALPTAPAVLPAAPVPTASARPLPAPTAPAPAYRRPVGLGGVGTVGGFGVVGGTGARGVVGGVRPDAR</sequence>
<dbReference type="RefSeq" id="WP_282698721.1">
    <property type="nucleotide sequence ID" value="NZ_JABXJJ020000015.1"/>
</dbReference>
<dbReference type="PANTHER" id="PTHR12526:SF636">
    <property type="entry name" value="BLL3647 PROTEIN"/>
    <property type="match status" value="1"/>
</dbReference>
<dbReference type="InterPro" id="IPR022622">
    <property type="entry name" value="DUF3492"/>
</dbReference>
<evidence type="ECO:0000259" key="3">
    <source>
        <dbReference type="Pfam" id="PF11997"/>
    </source>
</evidence>
<dbReference type="SUPFAM" id="SSF53756">
    <property type="entry name" value="UDP-Glycosyltransferase/glycogen phosphorylase"/>
    <property type="match status" value="1"/>
</dbReference>
<dbReference type="PANTHER" id="PTHR12526">
    <property type="entry name" value="GLYCOSYLTRANSFERASE"/>
    <property type="match status" value="1"/>
</dbReference>
<feature type="compositionally biased region" description="Low complexity" evidence="2">
    <location>
        <begin position="111"/>
        <end position="120"/>
    </location>
</feature>
<evidence type="ECO:0000256" key="1">
    <source>
        <dbReference type="ARBA" id="ARBA00021292"/>
    </source>
</evidence>
<dbReference type="EMBL" id="JABXJJ020000015">
    <property type="protein sequence ID" value="MDI5970418.1"/>
    <property type="molecule type" value="Genomic_DNA"/>
</dbReference>
<protein>
    <recommendedName>
        <fullName evidence="1">D-inositol 3-phosphate glycosyltransferase</fullName>
    </recommendedName>
</protein>
<comment type="caution">
    <text evidence="4">The sequence shown here is derived from an EMBL/GenBank/DDBJ whole genome shotgun (WGS) entry which is preliminary data.</text>
</comment>
<evidence type="ECO:0000313" key="4">
    <source>
        <dbReference type="EMBL" id="MDI5970418.1"/>
    </source>
</evidence>
<reference evidence="4" key="1">
    <citation type="submission" date="2023-05" db="EMBL/GenBank/DDBJ databases">
        <title>Streptantibioticus silvisoli sp. nov., acidotolerant actinomycetes 1 from pine litter.</title>
        <authorList>
            <person name="Swiecimska M."/>
            <person name="Golinska P."/>
            <person name="Sangal V."/>
            <person name="Wachnowicz B."/>
            <person name="Goodfellow M."/>
        </authorList>
    </citation>
    <scope>NUCLEOTIDE SEQUENCE</scope>
    <source>
        <strain evidence="4">SL13</strain>
    </source>
</reference>